<evidence type="ECO:0000313" key="1">
    <source>
        <dbReference type="EMBL" id="EJK51077.1"/>
    </source>
</evidence>
<protein>
    <submittedName>
        <fullName evidence="1">Uncharacterized protein</fullName>
    </submittedName>
</protein>
<accession>K0RWE2</accession>
<dbReference type="EMBL" id="AGNL01042261">
    <property type="protein sequence ID" value="EJK51077.1"/>
    <property type="molecule type" value="Genomic_DNA"/>
</dbReference>
<proteinExistence type="predicted"/>
<keyword evidence="2" id="KW-1185">Reference proteome</keyword>
<reference evidence="1 2" key="1">
    <citation type="journal article" date="2012" name="Genome Biol.">
        <title>Genome and low-iron response of an oceanic diatom adapted to chronic iron limitation.</title>
        <authorList>
            <person name="Lommer M."/>
            <person name="Specht M."/>
            <person name="Roy A.S."/>
            <person name="Kraemer L."/>
            <person name="Andreson R."/>
            <person name="Gutowska M.A."/>
            <person name="Wolf J."/>
            <person name="Bergner S.V."/>
            <person name="Schilhabel M.B."/>
            <person name="Klostermeier U.C."/>
            <person name="Beiko R.G."/>
            <person name="Rosenstiel P."/>
            <person name="Hippler M."/>
            <person name="Laroche J."/>
        </authorList>
    </citation>
    <scope>NUCLEOTIDE SEQUENCE [LARGE SCALE GENOMIC DNA]</scope>
    <source>
        <strain evidence="1 2">CCMP1005</strain>
    </source>
</reference>
<comment type="caution">
    <text evidence="1">The sequence shown here is derived from an EMBL/GenBank/DDBJ whole genome shotgun (WGS) entry which is preliminary data.</text>
</comment>
<sequence>MHVPTAKELPRGGRLGILKDLRTLDRTATMATQQHFKDLTGAMAQRYTTDNGVRRQNPAYVPAAASASSAPHPIAAAVPFVNQATALAVVPVPTAPALEEEEEIVVVPTEGYCAAVARYEAEVEVSGLQRAFGVRSSALNTVLINHPAPIAMSA</sequence>
<dbReference type="AlphaFoldDB" id="K0RWE2"/>
<evidence type="ECO:0000313" key="2">
    <source>
        <dbReference type="Proteomes" id="UP000266841"/>
    </source>
</evidence>
<gene>
    <name evidence="1" type="ORF">THAOC_29787</name>
</gene>
<name>K0RWE2_THAOC</name>
<dbReference type="Proteomes" id="UP000266841">
    <property type="component" value="Unassembled WGS sequence"/>
</dbReference>
<organism evidence="1 2">
    <name type="scientific">Thalassiosira oceanica</name>
    <name type="common">Marine diatom</name>
    <dbReference type="NCBI Taxonomy" id="159749"/>
    <lineage>
        <taxon>Eukaryota</taxon>
        <taxon>Sar</taxon>
        <taxon>Stramenopiles</taxon>
        <taxon>Ochrophyta</taxon>
        <taxon>Bacillariophyta</taxon>
        <taxon>Coscinodiscophyceae</taxon>
        <taxon>Thalassiosirophycidae</taxon>
        <taxon>Thalassiosirales</taxon>
        <taxon>Thalassiosiraceae</taxon>
        <taxon>Thalassiosira</taxon>
    </lineage>
</organism>